<accession>A0A1V1NWF0</accession>
<proteinExistence type="predicted"/>
<reference evidence="3" key="1">
    <citation type="submission" date="2012-11" db="EMBL/GenBank/DDBJ databases">
        <authorList>
            <person name="Lucero-Rivera Y.E."/>
            <person name="Tovar-Ramirez D."/>
        </authorList>
    </citation>
    <scope>NUCLEOTIDE SEQUENCE [LARGE SCALE GENOMIC DNA]</scope>
    <source>
        <strain evidence="3">Araruama</strain>
    </source>
</reference>
<dbReference type="Pfam" id="PF12770">
    <property type="entry name" value="CHAT"/>
    <property type="match status" value="1"/>
</dbReference>
<evidence type="ECO:0000313" key="2">
    <source>
        <dbReference type="EMBL" id="ETR66888.1"/>
    </source>
</evidence>
<dbReference type="Proteomes" id="UP000189670">
    <property type="component" value="Unassembled WGS sequence"/>
</dbReference>
<evidence type="ECO:0000313" key="3">
    <source>
        <dbReference type="Proteomes" id="UP000189670"/>
    </source>
</evidence>
<dbReference type="EMBL" id="ATBP01001682">
    <property type="protein sequence ID" value="ETR66888.1"/>
    <property type="molecule type" value="Genomic_DNA"/>
</dbReference>
<feature type="domain" description="CHAT" evidence="1">
    <location>
        <begin position="2"/>
        <end position="139"/>
    </location>
</feature>
<sequence length="141" mass="15753">MLHLATHGHFGNTPEETFLLTYDGKMPMNTLEHLIKANRFHNPNIELLTLSACTTAMGDERAALGMAGAAIKAGVKSVIATLWQIDDEISSEIVKHFYNDYIKSDVSKAIALQNAQKKCIQNTKYSHPAYWAPFMLIGNWM</sequence>
<dbReference type="AlphaFoldDB" id="A0A1V1NWF0"/>
<gene>
    <name evidence="2" type="ORF">OMM_12212</name>
</gene>
<protein>
    <recommendedName>
        <fullName evidence="1">CHAT domain-containing protein</fullName>
    </recommendedName>
</protein>
<organism evidence="2 3">
    <name type="scientific">Candidatus Magnetoglobus multicellularis str. Araruama</name>
    <dbReference type="NCBI Taxonomy" id="890399"/>
    <lineage>
        <taxon>Bacteria</taxon>
        <taxon>Pseudomonadati</taxon>
        <taxon>Thermodesulfobacteriota</taxon>
        <taxon>Desulfobacteria</taxon>
        <taxon>Desulfobacterales</taxon>
        <taxon>Desulfobacteraceae</taxon>
        <taxon>Candidatus Magnetoglobus</taxon>
    </lineage>
</organism>
<dbReference type="InterPro" id="IPR024983">
    <property type="entry name" value="CHAT_dom"/>
</dbReference>
<evidence type="ECO:0000259" key="1">
    <source>
        <dbReference type="Pfam" id="PF12770"/>
    </source>
</evidence>
<name>A0A1V1NWF0_9BACT</name>
<comment type="caution">
    <text evidence="2">The sequence shown here is derived from an EMBL/GenBank/DDBJ whole genome shotgun (WGS) entry which is preliminary data.</text>
</comment>